<dbReference type="RefSeq" id="WP_008478726.1">
    <property type="nucleotide sequence ID" value="NZ_CAGS01000281.1"/>
</dbReference>
<organism evidence="1 2">
    <name type="scientific">Nitrolancea hollandica Lb</name>
    <dbReference type="NCBI Taxonomy" id="1129897"/>
    <lineage>
        <taxon>Bacteria</taxon>
        <taxon>Pseudomonadati</taxon>
        <taxon>Thermomicrobiota</taxon>
        <taxon>Thermomicrobia</taxon>
        <taxon>Sphaerobacterales</taxon>
        <taxon>Sphaerobacterineae</taxon>
        <taxon>Sphaerobacteraceae</taxon>
        <taxon>Nitrolancea</taxon>
    </lineage>
</organism>
<name>I4EIK0_9BACT</name>
<comment type="caution">
    <text evidence="1">The sequence shown here is derived from an EMBL/GenBank/DDBJ whole genome shotgun (WGS) entry which is preliminary data.</text>
</comment>
<sequence>MIDRYLERERLMVLPLRLETIAIAGGPVDQVSKISSGNQSGGGSGQFIDGELDGRFDGLFGFPSALTF</sequence>
<evidence type="ECO:0000313" key="1">
    <source>
        <dbReference type="EMBL" id="CCF84512.1"/>
    </source>
</evidence>
<protein>
    <submittedName>
        <fullName evidence="1">Uncharacterized protein</fullName>
    </submittedName>
</protein>
<accession>I4EIK0</accession>
<dbReference type="EMBL" id="CAGS01000281">
    <property type="protein sequence ID" value="CCF84512.1"/>
    <property type="molecule type" value="Genomic_DNA"/>
</dbReference>
<keyword evidence="2" id="KW-1185">Reference proteome</keyword>
<dbReference type="AlphaFoldDB" id="I4EIK0"/>
<evidence type="ECO:0000313" key="2">
    <source>
        <dbReference type="Proteomes" id="UP000004221"/>
    </source>
</evidence>
<dbReference type="Proteomes" id="UP000004221">
    <property type="component" value="Unassembled WGS sequence"/>
</dbReference>
<proteinExistence type="predicted"/>
<reference evidence="1 2" key="1">
    <citation type="journal article" date="2012" name="ISME J.">
        <title>Nitrification expanded: discovery, physiology and genomics of a nitrite-oxidizing bacterium from the phylum Chloroflexi.</title>
        <authorList>
            <person name="Sorokin D.Y."/>
            <person name="Lucker S."/>
            <person name="Vejmelkova D."/>
            <person name="Kostrikina N.A."/>
            <person name="Kleerebezem R."/>
            <person name="Rijpstra W.I."/>
            <person name="Damste J.S."/>
            <person name="Le Paslier D."/>
            <person name="Muyzer G."/>
            <person name="Wagner M."/>
            <person name="van Loosdrecht M.C."/>
            <person name="Daims H."/>
        </authorList>
    </citation>
    <scope>NUCLEOTIDE SEQUENCE [LARGE SCALE GENOMIC DNA]</scope>
    <source>
        <strain evidence="2">none</strain>
    </source>
</reference>
<gene>
    <name evidence="1" type="ORF">NITHO_3510017</name>
</gene>